<dbReference type="Proteomes" id="UP000574133">
    <property type="component" value="Unassembled WGS sequence"/>
</dbReference>
<protein>
    <submittedName>
        <fullName evidence="1">GrpB family protein</fullName>
    </submittedName>
</protein>
<name>A0A841TAX9_9BACL</name>
<gene>
    <name evidence="1" type="ORF">H4Q31_12665</name>
</gene>
<dbReference type="PANTHER" id="PTHR34822">
    <property type="entry name" value="GRPB DOMAIN PROTEIN (AFU_ORTHOLOGUE AFUA_1G01530)"/>
    <property type="match status" value="1"/>
</dbReference>
<evidence type="ECO:0000313" key="1">
    <source>
        <dbReference type="EMBL" id="MBB6678152.1"/>
    </source>
</evidence>
<dbReference type="Gene3D" id="3.30.460.10">
    <property type="entry name" value="Beta Polymerase, domain 2"/>
    <property type="match status" value="1"/>
</dbReference>
<dbReference type="AlphaFoldDB" id="A0A841TAX9"/>
<sequence length="165" mass="18890">MDIVRYAEGAAIGTAVHKLFSEQKALLESILPGADIQHVGSTAVPNSLTKGDLDIQIRVQPEMFEQAILALSELYESNEGSVQTAEFRAFKDDSAVPPLGIQLTVVNSEFDFFWKFRDVLRGNDNYRRKYDALKKRFEGQDMESYREAKNVFFEWLMQTPEFEKL</sequence>
<dbReference type="Pfam" id="PF04229">
    <property type="entry name" value="GrpB"/>
    <property type="match status" value="1"/>
</dbReference>
<evidence type="ECO:0000313" key="2">
    <source>
        <dbReference type="Proteomes" id="UP000574133"/>
    </source>
</evidence>
<dbReference type="PANTHER" id="PTHR34822:SF1">
    <property type="entry name" value="GRPB FAMILY PROTEIN"/>
    <property type="match status" value="1"/>
</dbReference>
<proteinExistence type="predicted"/>
<keyword evidence="2" id="KW-1185">Reference proteome</keyword>
<organism evidence="1 2">
    <name type="scientific">Cohnella lubricantis</name>
    <dbReference type="NCBI Taxonomy" id="2163172"/>
    <lineage>
        <taxon>Bacteria</taxon>
        <taxon>Bacillati</taxon>
        <taxon>Bacillota</taxon>
        <taxon>Bacilli</taxon>
        <taxon>Bacillales</taxon>
        <taxon>Paenibacillaceae</taxon>
        <taxon>Cohnella</taxon>
    </lineage>
</organism>
<dbReference type="SUPFAM" id="SSF81301">
    <property type="entry name" value="Nucleotidyltransferase"/>
    <property type="match status" value="1"/>
</dbReference>
<accession>A0A841TAX9</accession>
<dbReference type="InterPro" id="IPR043519">
    <property type="entry name" value="NT_sf"/>
</dbReference>
<dbReference type="EMBL" id="JACJVN010000051">
    <property type="protein sequence ID" value="MBB6678152.1"/>
    <property type="molecule type" value="Genomic_DNA"/>
</dbReference>
<dbReference type="RefSeq" id="WP_185179426.1">
    <property type="nucleotide sequence ID" value="NZ_CBCSEP010000019.1"/>
</dbReference>
<comment type="caution">
    <text evidence="1">The sequence shown here is derived from an EMBL/GenBank/DDBJ whole genome shotgun (WGS) entry which is preliminary data.</text>
</comment>
<reference evidence="1 2" key="1">
    <citation type="submission" date="2020-08" db="EMBL/GenBank/DDBJ databases">
        <title>Cohnella phylogeny.</title>
        <authorList>
            <person name="Dunlap C."/>
        </authorList>
    </citation>
    <scope>NUCLEOTIDE SEQUENCE [LARGE SCALE GENOMIC DNA]</scope>
    <source>
        <strain evidence="1 2">DSM 103658</strain>
    </source>
</reference>
<dbReference type="InterPro" id="IPR007344">
    <property type="entry name" value="GrpB/CoaE"/>
</dbReference>